<protein>
    <recommendedName>
        <fullName evidence="3">MazG nucleotide pyrophosphohydrolase domain protein</fullName>
    </recommendedName>
</protein>
<evidence type="ECO:0000313" key="1">
    <source>
        <dbReference type="EMBL" id="MBU5337356.1"/>
    </source>
</evidence>
<dbReference type="RefSeq" id="WP_216571982.1">
    <property type="nucleotide sequence ID" value="NZ_JAHLOQ010000050.1"/>
</dbReference>
<dbReference type="Proteomes" id="UP001196301">
    <property type="component" value="Unassembled WGS sequence"/>
</dbReference>
<dbReference type="EMBL" id="JAHLOQ010000050">
    <property type="protein sequence ID" value="MBU5337356.1"/>
    <property type="molecule type" value="Genomic_DNA"/>
</dbReference>
<comment type="caution">
    <text evidence="1">The sequence shown here is derived from an EMBL/GenBank/DDBJ whole genome shotgun (WGS) entry which is preliminary data.</text>
</comment>
<keyword evidence="2" id="KW-1185">Reference proteome</keyword>
<organism evidence="1 2">
    <name type="scientific">Intestinibacter bartlettii</name>
    <dbReference type="NCBI Taxonomy" id="261299"/>
    <lineage>
        <taxon>Bacteria</taxon>
        <taxon>Bacillati</taxon>
        <taxon>Bacillota</taxon>
        <taxon>Clostridia</taxon>
        <taxon>Peptostreptococcales</taxon>
        <taxon>Peptostreptococcaceae</taxon>
        <taxon>Intestinibacter</taxon>
    </lineage>
</organism>
<sequence>MNVAEIYNMKVNMGLLDLQKYKGLIDDIENIPDKYINAFELEKIANDIKEELKLDNSMDLDEIVDLYSDIVFNLHSKLGNTLSELEFKFNQVKIQARLKALKNPGQGSFNLNGKIDFNDLGEDVISLLNLACDFVKMMAQVLEINILVVSDENSINKVKDNIKLIKSNIESL</sequence>
<evidence type="ECO:0000313" key="2">
    <source>
        <dbReference type="Proteomes" id="UP001196301"/>
    </source>
</evidence>
<name>A0ABS6DZT5_9FIRM</name>
<proteinExistence type="predicted"/>
<reference evidence="1 2" key="1">
    <citation type="submission" date="2021-06" db="EMBL/GenBank/DDBJ databases">
        <authorList>
            <person name="Sun Q."/>
            <person name="Li D."/>
        </authorList>
    </citation>
    <scope>NUCLEOTIDE SEQUENCE [LARGE SCALE GENOMIC DNA]</scope>
    <source>
        <strain evidence="1 2">N19</strain>
    </source>
</reference>
<gene>
    <name evidence="1" type="ORF">KQI20_12970</name>
</gene>
<evidence type="ECO:0008006" key="3">
    <source>
        <dbReference type="Google" id="ProtNLM"/>
    </source>
</evidence>
<accession>A0ABS6DZT5</accession>